<reference evidence="2" key="2">
    <citation type="submission" date="2025-09" db="UniProtKB">
        <authorList>
            <consortium name="Ensembl"/>
        </authorList>
    </citation>
    <scope>IDENTIFICATION</scope>
</reference>
<sequence>MLKDGAGEGRGARKTQRRAAAVSATQPRRALGQVGAASGAPSARRQMLPRRRRRRRRPAAPGLCPRLAAPEPNLKRE</sequence>
<evidence type="ECO:0000313" key="3">
    <source>
        <dbReference type="Proteomes" id="UP000694391"/>
    </source>
</evidence>
<keyword evidence="3" id="KW-1185">Reference proteome</keyword>
<reference evidence="2" key="1">
    <citation type="submission" date="2025-08" db="UniProtKB">
        <authorList>
            <consortium name="Ensembl"/>
        </authorList>
    </citation>
    <scope>IDENTIFICATION</scope>
</reference>
<evidence type="ECO:0000256" key="1">
    <source>
        <dbReference type="SAM" id="MobiDB-lite"/>
    </source>
</evidence>
<dbReference type="GeneTree" id="ENSGT01050000248339"/>
<evidence type="ECO:0000313" key="2">
    <source>
        <dbReference type="Ensembl" id="ENSCAFP00020009449.1"/>
    </source>
</evidence>
<accession>A0A8C0K1D4</accession>
<proteinExistence type="predicted"/>
<organism evidence="2 3">
    <name type="scientific">Canis lupus dingo</name>
    <name type="common">dingo</name>
    <dbReference type="NCBI Taxonomy" id="286419"/>
    <lineage>
        <taxon>Eukaryota</taxon>
        <taxon>Metazoa</taxon>
        <taxon>Chordata</taxon>
        <taxon>Craniata</taxon>
        <taxon>Vertebrata</taxon>
        <taxon>Euteleostomi</taxon>
        <taxon>Mammalia</taxon>
        <taxon>Eutheria</taxon>
        <taxon>Laurasiatheria</taxon>
        <taxon>Carnivora</taxon>
        <taxon>Caniformia</taxon>
        <taxon>Canidae</taxon>
        <taxon>Canis</taxon>
    </lineage>
</organism>
<feature type="region of interest" description="Disordered" evidence="1">
    <location>
        <begin position="1"/>
        <end position="77"/>
    </location>
</feature>
<dbReference type="AlphaFoldDB" id="A0A8C0K1D4"/>
<dbReference type="Ensembl" id="ENSCAFT00020010984.1">
    <property type="protein sequence ID" value="ENSCAFP00020009449.1"/>
    <property type="gene ID" value="ENSCAFG00020007658.1"/>
</dbReference>
<protein>
    <submittedName>
        <fullName evidence="2">Uncharacterized protein</fullName>
    </submittedName>
</protein>
<feature type="compositionally biased region" description="Low complexity" evidence="1">
    <location>
        <begin position="59"/>
        <end position="70"/>
    </location>
</feature>
<name>A0A8C0K1D4_CANLU</name>
<feature type="compositionally biased region" description="Basic residues" evidence="1">
    <location>
        <begin position="47"/>
        <end position="58"/>
    </location>
</feature>
<feature type="compositionally biased region" description="Basic and acidic residues" evidence="1">
    <location>
        <begin position="1"/>
        <end position="11"/>
    </location>
</feature>
<dbReference type="Proteomes" id="UP000694391">
    <property type="component" value="Unplaced"/>
</dbReference>